<keyword evidence="1" id="KW-0812">Transmembrane</keyword>
<proteinExistence type="predicted"/>
<evidence type="ECO:0000313" key="3">
    <source>
        <dbReference type="Proteomes" id="UP001162162"/>
    </source>
</evidence>
<dbReference type="PANTHER" id="PTHR47326">
    <property type="entry name" value="TRANSPOSABLE ELEMENT TC3 TRANSPOSASE-LIKE PROTEIN"/>
    <property type="match status" value="1"/>
</dbReference>
<evidence type="ECO:0000313" key="2">
    <source>
        <dbReference type="EMBL" id="KAJ8944856.1"/>
    </source>
</evidence>
<feature type="transmembrane region" description="Helical" evidence="1">
    <location>
        <begin position="107"/>
        <end position="127"/>
    </location>
</feature>
<gene>
    <name evidence="2" type="ORF">NQ318_000225</name>
</gene>
<organism evidence="2 3">
    <name type="scientific">Aromia moschata</name>
    <dbReference type="NCBI Taxonomy" id="1265417"/>
    <lineage>
        <taxon>Eukaryota</taxon>
        <taxon>Metazoa</taxon>
        <taxon>Ecdysozoa</taxon>
        <taxon>Arthropoda</taxon>
        <taxon>Hexapoda</taxon>
        <taxon>Insecta</taxon>
        <taxon>Pterygota</taxon>
        <taxon>Neoptera</taxon>
        <taxon>Endopterygota</taxon>
        <taxon>Coleoptera</taxon>
        <taxon>Polyphaga</taxon>
        <taxon>Cucujiformia</taxon>
        <taxon>Chrysomeloidea</taxon>
        <taxon>Cerambycidae</taxon>
        <taxon>Cerambycinae</taxon>
        <taxon>Callichromatini</taxon>
        <taxon>Aromia</taxon>
    </lineage>
</organism>
<keyword evidence="1" id="KW-0472">Membrane</keyword>
<name>A0AAV8Y2S4_9CUCU</name>
<dbReference type="AlphaFoldDB" id="A0AAV8Y2S4"/>
<keyword evidence="3" id="KW-1185">Reference proteome</keyword>
<evidence type="ECO:0008006" key="4">
    <source>
        <dbReference type="Google" id="ProtNLM"/>
    </source>
</evidence>
<sequence>MVLRKLSQWMKKIRTGLSQSSIYRILKKEMLHPYHDTPVQQLLPQDLLASLQFVQFLQNIQTENPDFLNKIFLGTDEATFKRGGTICGIRRIHMLCTTHIRRKHVGYNIYMSIFLIGVLAVEVNMSGHQEVQA</sequence>
<accession>A0AAV8Y2S4</accession>
<dbReference type="Proteomes" id="UP001162162">
    <property type="component" value="Unassembled WGS sequence"/>
</dbReference>
<dbReference type="PANTHER" id="PTHR47326:SF1">
    <property type="entry name" value="HTH PSQ-TYPE DOMAIN-CONTAINING PROTEIN"/>
    <property type="match status" value="1"/>
</dbReference>
<keyword evidence="1" id="KW-1133">Transmembrane helix</keyword>
<comment type="caution">
    <text evidence="2">The sequence shown here is derived from an EMBL/GenBank/DDBJ whole genome shotgun (WGS) entry which is preliminary data.</text>
</comment>
<reference evidence="2" key="1">
    <citation type="journal article" date="2023" name="Insect Mol. Biol.">
        <title>Genome sequencing provides insights into the evolution of gene families encoding plant cell wall-degrading enzymes in longhorned beetles.</title>
        <authorList>
            <person name="Shin N.R."/>
            <person name="Okamura Y."/>
            <person name="Kirsch R."/>
            <person name="Pauchet Y."/>
        </authorList>
    </citation>
    <scope>NUCLEOTIDE SEQUENCE</scope>
    <source>
        <strain evidence="2">AMC_N1</strain>
    </source>
</reference>
<evidence type="ECO:0000256" key="1">
    <source>
        <dbReference type="SAM" id="Phobius"/>
    </source>
</evidence>
<dbReference type="EMBL" id="JAPWTK010000236">
    <property type="protein sequence ID" value="KAJ8944856.1"/>
    <property type="molecule type" value="Genomic_DNA"/>
</dbReference>
<protein>
    <recommendedName>
        <fullName evidence="4">Transposase</fullName>
    </recommendedName>
</protein>